<dbReference type="STRING" id="349161.Dred_1414"/>
<dbReference type="OrthoDB" id="1629499at2"/>
<gene>
    <name evidence="1" type="ordered locus">Dred_1414</name>
</gene>
<dbReference type="RefSeq" id="WP_011877763.1">
    <property type="nucleotide sequence ID" value="NC_009253.1"/>
</dbReference>
<dbReference type="Proteomes" id="UP000001556">
    <property type="component" value="Chromosome"/>
</dbReference>
<sequence>MSKSKIRKNLTDEEMFIGYKEEVTFENTWDNTVVHKPKIKPLKKDAEKEGFSSFFTPELQEQVGKALVELKVALYKQGIIDYRLEVSREGNSVVLTAVNAVGKKKSPDKSKTKGK</sequence>
<evidence type="ECO:0000313" key="1">
    <source>
        <dbReference type="EMBL" id="ABO49944.1"/>
    </source>
</evidence>
<name>A4J4E1_DESRM</name>
<accession>A4J4E1</accession>
<dbReference type="AlphaFoldDB" id="A4J4E1"/>
<reference evidence="1 2" key="1">
    <citation type="submission" date="2007-03" db="EMBL/GenBank/DDBJ databases">
        <title>Complete sequence of Desulfotomaculum reducens MI-1.</title>
        <authorList>
            <consortium name="US DOE Joint Genome Institute"/>
            <person name="Copeland A."/>
            <person name="Lucas S."/>
            <person name="Lapidus A."/>
            <person name="Barry K."/>
            <person name="Detter J.C."/>
            <person name="Glavina del Rio T."/>
            <person name="Hammon N."/>
            <person name="Israni S."/>
            <person name="Dalin E."/>
            <person name="Tice H."/>
            <person name="Pitluck S."/>
            <person name="Sims D."/>
            <person name="Brettin T."/>
            <person name="Bruce D."/>
            <person name="Han C."/>
            <person name="Tapia R."/>
            <person name="Schmutz J."/>
            <person name="Larimer F."/>
            <person name="Land M."/>
            <person name="Hauser L."/>
            <person name="Kyrpides N."/>
            <person name="Kim E."/>
            <person name="Tebo B.M."/>
            <person name="Richardson P."/>
        </authorList>
    </citation>
    <scope>NUCLEOTIDE SEQUENCE [LARGE SCALE GENOMIC DNA]</scope>
    <source>
        <strain evidence="1 2">MI-1</strain>
    </source>
</reference>
<evidence type="ECO:0000313" key="2">
    <source>
        <dbReference type="Proteomes" id="UP000001556"/>
    </source>
</evidence>
<keyword evidence="2" id="KW-1185">Reference proteome</keyword>
<organism evidence="1 2">
    <name type="scientific">Desulforamulus reducens (strain ATCC BAA-1160 / DSM 100696 / MI-1)</name>
    <name type="common">Desulfotomaculum reducens</name>
    <dbReference type="NCBI Taxonomy" id="349161"/>
    <lineage>
        <taxon>Bacteria</taxon>
        <taxon>Bacillati</taxon>
        <taxon>Bacillota</taxon>
        <taxon>Clostridia</taxon>
        <taxon>Eubacteriales</taxon>
        <taxon>Peptococcaceae</taxon>
        <taxon>Desulforamulus</taxon>
    </lineage>
</organism>
<protein>
    <submittedName>
        <fullName evidence="1">Uncharacterized protein</fullName>
    </submittedName>
</protein>
<dbReference type="KEGG" id="drm:Dred_1414"/>
<dbReference type="HOGENOM" id="CLU_172495_0_0_9"/>
<proteinExistence type="predicted"/>
<dbReference type="EMBL" id="CP000612">
    <property type="protein sequence ID" value="ABO49944.1"/>
    <property type="molecule type" value="Genomic_DNA"/>
</dbReference>
<dbReference type="eggNOG" id="ENOG50330RH">
    <property type="taxonomic scope" value="Bacteria"/>
</dbReference>